<comment type="caution">
    <text evidence="2">The sequence shown here is derived from an EMBL/GenBank/DDBJ whole genome shotgun (WGS) entry which is preliminary data.</text>
</comment>
<accession>A0A542DX03</accession>
<keyword evidence="3" id="KW-1185">Reference proteome</keyword>
<feature type="chain" id="PRO_5022246890" evidence="1">
    <location>
        <begin position="41"/>
        <end position="222"/>
    </location>
</feature>
<dbReference type="OrthoDB" id="4863392at2"/>
<sequence length="222" mass="22396">MSAATRSTRGRRVPRRFLVGAVAGSVAAGALALAAAPAQAAGGPTITVLYDAVGSSTVRSTGSVVPLGPTTLTTVVSGDGTFTGSLPLPPQRTSFKALGLLPVTATVTFEPAGGKRQVTGTLLPGKVRSKARYYLRLSDVTVAGLPAFVGDSCRTVDPVVIPATTPKGQTFDLTNGGTLTGTYTIGQFATCGLQTPIINALIPGAGNTETITLTNGRVVSPQ</sequence>
<dbReference type="AlphaFoldDB" id="A0A542DX03"/>
<feature type="signal peptide" evidence="1">
    <location>
        <begin position="1"/>
        <end position="40"/>
    </location>
</feature>
<dbReference type="PROSITE" id="PS51318">
    <property type="entry name" value="TAT"/>
    <property type="match status" value="1"/>
</dbReference>
<dbReference type="EMBL" id="VFMN01000001">
    <property type="protein sequence ID" value="TQJ07444.1"/>
    <property type="molecule type" value="Genomic_DNA"/>
</dbReference>
<evidence type="ECO:0000313" key="3">
    <source>
        <dbReference type="Proteomes" id="UP000317893"/>
    </source>
</evidence>
<evidence type="ECO:0000313" key="2">
    <source>
        <dbReference type="EMBL" id="TQJ07444.1"/>
    </source>
</evidence>
<dbReference type="RefSeq" id="WP_141846483.1">
    <property type="nucleotide sequence ID" value="NZ_BAAAPR010000006.1"/>
</dbReference>
<proteinExistence type="predicted"/>
<dbReference type="InterPro" id="IPR006311">
    <property type="entry name" value="TAT_signal"/>
</dbReference>
<dbReference type="Proteomes" id="UP000317893">
    <property type="component" value="Unassembled WGS sequence"/>
</dbReference>
<gene>
    <name evidence="2" type="ORF">FB458_0506</name>
</gene>
<organism evidence="2 3">
    <name type="scientific">Lapillicoccus jejuensis</name>
    <dbReference type="NCBI Taxonomy" id="402171"/>
    <lineage>
        <taxon>Bacteria</taxon>
        <taxon>Bacillati</taxon>
        <taxon>Actinomycetota</taxon>
        <taxon>Actinomycetes</taxon>
        <taxon>Micrococcales</taxon>
        <taxon>Intrasporangiaceae</taxon>
        <taxon>Lapillicoccus</taxon>
    </lineage>
</organism>
<name>A0A542DX03_9MICO</name>
<protein>
    <submittedName>
        <fullName evidence="2">Uncharacterized protein</fullName>
    </submittedName>
</protein>
<reference evidence="2 3" key="1">
    <citation type="submission" date="2019-06" db="EMBL/GenBank/DDBJ databases">
        <title>Sequencing the genomes of 1000 actinobacteria strains.</title>
        <authorList>
            <person name="Klenk H.-P."/>
        </authorList>
    </citation>
    <scope>NUCLEOTIDE SEQUENCE [LARGE SCALE GENOMIC DNA]</scope>
    <source>
        <strain evidence="2 3">DSM 18607</strain>
    </source>
</reference>
<keyword evidence="1" id="KW-0732">Signal</keyword>
<evidence type="ECO:0000256" key="1">
    <source>
        <dbReference type="SAM" id="SignalP"/>
    </source>
</evidence>